<accession>A0A7C1QWM7</accession>
<protein>
    <submittedName>
        <fullName evidence="1">Uncharacterized protein</fullName>
    </submittedName>
</protein>
<dbReference type="Proteomes" id="UP000885667">
    <property type="component" value="Unassembled WGS sequence"/>
</dbReference>
<name>A0A7C1QWM7_UNCAE</name>
<proteinExistence type="predicted"/>
<dbReference type="AlphaFoldDB" id="A0A7C1QWM7"/>
<gene>
    <name evidence="1" type="ORF">ENH69_00080</name>
</gene>
<reference evidence="1" key="1">
    <citation type="journal article" date="2020" name="mSystems">
        <title>Genome- and Community-Level Interaction Insights into Carbon Utilization and Element Cycling Functions of Hydrothermarchaeota in Hydrothermal Sediment.</title>
        <authorList>
            <person name="Zhou Z."/>
            <person name="Liu Y."/>
            <person name="Xu W."/>
            <person name="Pan J."/>
            <person name="Luo Z.H."/>
            <person name="Li M."/>
        </authorList>
    </citation>
    <scope>NUCLEOTIDE SEQUENCE [LARGE SCALE GENOMIC DNA]</scope>
    <source>
        <strain evidence="1">HyVt-329</strain>
    </source>
</reference>
<organism evidence="1">
    <name type="scientific">Aerophobetes bacterium</name>
    <dbReference type="NCBI Taxonomy" id="2030807"/>
    <lineage>
        <taxon>Bacteria</taxon>
        <taxon>Candidatus Aerophobota</taxon>
    </lineage>
</organism>
<sequence length="173" mass="20170">MTKNKRPLIAKSYKPNPKFSLEVLDNFQELKNWLKQISRLRRLESFVFISDYKKGEIRLRVLTKDHQYSIFARLPSREEKTCKYCGSSKVEKLETGDTEERFIGCSNCGKDMESKWGYLGCIATTRKPRAGENWNRGNDLADGGYCKETWREIKDDILAYELVKVARNSPNKD</sequence>
<comment type="caution">
    <text evidence="1">The sequence shown here is derived from an EMBL/GenBank/DDBJ whole genome shotgun (WGS) entry which is preliminary data.</text>
</comment>
<dbReference type="EMBL" id="DRFT01000006">
    <property type="protein sequence ID" value="HDZ49600.1"/>
    <property type="molecule type" value="Genomic_DNA"/>
</dbReference>
<evidence type="ECO:0000313" key="1">
    <source>
        <dbReference type="EMBL" id="HDZ49600.1"/>
    </source>
</evidence>